<protein>
    <recommendedName>
        <fullName evidence="3">Regulatory protein zeste</fullName>
    </recommendedName>
</protein>
<dbReference type="EMBL" id="GL379909">
    <property type="protein sequence ID" value="EGT34018.1"/>
    <property type="molecule type" value="Genomic_DNA"/>
</dbReference>
<evidence type="ECO:0000313" key="2">
    <source>
        <dbReference type="Proteomes" id="UP000008068"/>
    </source>
</evidence>
<dbReference type="eggNOG" id="ENOG502TJVG">
    <property type="taxonomic scope" value="Eukaryota"/>
</dbReference>
<name>G0NMC9_CAEBE</name>
<evidence type="ECO:0000313" key="1">
    <source>
        <dbReference type="EMBL" id="EGT34018.1"/>
    </source>
</evidence>
<evidence type="ECO:0008006" key="3">
    <source>
        <dbReference type="Google" id="ProtNLM"/>
    </source>
</evidence>
<reference evidence="2" key="1">
    <citation type="submission" date="2011-07" db="EMBL/GenBank/DDBJ databases">
        <authorList>
            <consortium name="Caenorhabditis brenneri Sequencing and Analysis Consortium"/>
            <person name="Wilson R.K."/>
        </authorList>
    </citation>
    <scope>NUCLEOTIDE SEQUENCE [LARGE SCALE GENOMIC DNA]</scope>
    <source>
        <strain evidence="2">PB2801</strain>
    </source>
</reference>
<sequence length="138" mass="15572">METSQPKRAANRKEKSASFPEDAAYRLVQLFIRDEEKYNERRTGGSNKGKQARQICLEKWQEELAAMGCHRTTEQIYARIRGDLIHIRSVLTEETAERGKTGGGKAKKSKKLDTARSMLYEHMEGSHTVLGISGGLEC</sequence>
<accession>G0NMC9</accession>
<dbReference type="Proteomes" id="UP000008068">
    <property type="component" value="Unassembled WGS sequence"/>
</dbReference>
<keyword evidence="2" id="KW-1185">Reference proteome</keyword>
<gene>
    <name evidence="1" type="ORF">CAEBREN_17168</name>
</gene>
<organism evidence="2">
    <name type="scientific">Caenorhabditis brenneri</name>
    <name type="common">Nematode worm</name>
    <dbReference type="NCBI Taxonomy" id="135651"/>
    <lineage>
        <taxon>Eukaryota</taxon>
        <taxon>Metazoa</taxon>
        <taxon>Ecdysozoa</taxon>
        <taxon>Nematoda</taxon>
        <taxon>Chromadorea</taxon>
        <taxon>Rhabditida</taxon>
        <taxon>Rhabditina</taxon>
        <taxon>Rhabditomorpha</taxon>
        <taxon>Rhabditoidea</taxon>
        <taxon>Rhabditidae</taxon>
        <taxon>Peloderinae</taxon>
        <taxon>Caenorhabditis</taxon>
    </lineage>
</organism>
<dbReference type="OrthoDB" id="5904473at2759"/>
<dbReference type="HOGENOM" id="CLU_1857014_0_0_1"/>
<dbReference type="AlphaFoldDB" id="G0NMC9"/>
<dbReference type="OMA" id="CERTTEQ"/>
<proteinExistence type="predicted"/>
<dbReference type="InParanoid" id="G0NMC9"/>